<keyword evidence="3" id="KW-1185">Reference proteome</keyword>
<evidence type="ECO:0000256" key="1">
    <source>
        <dbReference type="SAM" id="MobiDB-lite"/>
    </source>
</evidence>
<feature type="compositionally biased region" description="Polar residues" evidence="1">
    <location>
        <begin position="1"/>
        <end position="25"/>
    </location>
</feature>
<accession>A0A7I7SU59</accession>
<proteinExistence type="predicted"/>
<protein>
    <submittedName>
        <fullName evidence="2">Uncharacterized protein</fullName>
    </submittedName>
</protein>
<dbReference type="EMBL" id="AP022595">
    <property type="protein sequence ID" value="BBY59356.1"/>
    <property type="molecule type" value="Genomic_DNA"/>
</dbReference>
<dbReference type="Proteomes" id="UP000466445">
    <property type="component" value="Chromosome"/>
</dbReference>
<organism evidence="2 3">
    <name type="scientific">Mycolicibacterium sarraceniae</name>
    <dbReference type="NCBI Taxonomy" id="1534348"/>
    <lineage>
        <taxon>Bacteria</taxon>
        <taxon>Bacillati</taxon>
        <taxon>Actinomycetota</taxon>
        <taxon>Actinomycetes</taxon>
        <taxon>Mycobacteriales</taxon>
        <taxon>Mycobacteriaceae</taxon>
        <taxon>Mycolicibacterium</taxon>
    </lineage>
</organism>
<gene>
    <name evidence="2" type="ORF">MSAR_24920</name>
</gene>
<evidence type="ECO:0000313" key="2">
    <source>
        <dbReference type="EMBL" id="BBY59356.1"/>
    </source>
</evidence>
<name>A0A7I7SU59_9MYCO</name>
<evidence type="ECO:0000313" key="3">
    <source>
        <dbReference type="Proteomes" id="UP000466445"/>
    </source>
</evidence>
<sequence>MDSSADMSLNSDDSHQLSISGQSVQHGGAASLRKPHTRQQDLSYTPPPWASEAPTPDVYDLRDRI</sequence>
<feature type="region of interest" description="Disordered" evidence="1">
    <location>
        <begin position="1"/>
        <end position="65"/>
    </location>
</feature>
<reference evidence="2 3" key="1">
    <citation type="journal article" date="2019" name="Emerg. Microbes Infect.">
        <title>Comprehensive subspecies identification of 175 nontuberculous mycobacteria species based on 7547 genomic profiles.</title>
        <authorList>
            <person name="Matsumoto Y."/>
            <person name="Kinjo T."/>
            <person name="Motooka D."/>
            <person name="Nabeya D."/>
            <person name="Jung N."/>
            <person name="Uechi K."/>
            <person name="Horii T."/>
            <person name="Iida T."/>
            <person name="Fujita J."/>
            <person name="Nakamura S."/>
        </authorList>
    </citation>
    <scope>NUCLEOTIDE SEQUENCE [LARGE SCALE GENOMIC DNA]</scope>
    <source>
        <strain evidence="2 3">JCM 30395</strain>
    </source>
</reference>
<dbReference type="AlphaFoldDB" id="A0A7I7SU59"/>
<dbReference type="KEGG" id="msar:MSAR_24920"/>